<keyword evidence="2" id="KW-1133">Transmembrane helix</keyword>
<protein>
    <submittedName>
        <fullName evidence="3">Uncharacterized protein</fullName>
    </submittedName>
</protein>
<reference evidence="3 4" key="1">
    <citation type="journal article" date="2023" name="Arcadia Sci">
        <title>De novo assembly of a long-read Amblyomma americanum tick genome.</title>
        <authorList>
            <person name="Chou S."/>
            <person name="Poskanzer K.E."/>
            <person name="Rollins M."/>
            <person name="Thuy-Boun P.S."/>
        </authorList>
    </citation>
    <scope>NUCLEOTIDE SEQUENCE [LARGE SCALE GENOMIC DNA]</scope>
    <source>
        <strain evidence="3">F_SG_1</strain>
        <tissue evidence="3">Salivary glands</tissue>
    </source>
</reference>
<gene>
    <name evidence="3" type="ORF">V5799_025349</name>
</gene>
<evidence type="ECO:0000313" key="3">
    <source>
        <dbReference type="EMBL" id="KAK8771407.1"/>
    </source>
</evidence>
<keyword evidence="2" id="KW-0812">Transmembrane</keyword>
<evidence type="ECO:0000256" key="2">
    <source>
        <dbReference type="SAM" id="Phobius"/>
    </source>
</evidence>
<evidence type="ECO:0000313" key="4">
    <source>
        <dbReference type="Proteomes" id="UP001321473"/>
    </source>
</evidence>
<feature type="compositionally biased region" description="Acidic residues" evidence="1">
    <location>
        <begin position="25"/>
        <end position="34"/>
    </location>
</feature>
<keyword evidence="4" id="KW-1185">Reference proteome</keyword>
<feature type="transmembrane region" description="Helical" evidence="2">
    <location>
        <begin position="108"/>
        <end position="130"/>
    </location>
</feature>
<dbReference type="EMBL" id="JARKHS020019782">
    <property type="protein sequence ID" value="KAK8771407.1"/>
    <property type="molecule type" value="Genomic_DNA"/>
</dbReference>
<evidence type="ECO:0000256" key="1">
    <source>
        <dbReference type="SAM" id="MobiDB-lite"/>
    </source>
</evidence>
<dbReference type="AlphaFoldDB" id="A0AAQ4E9H6"/>
<dbReference type="Proteomes" id="UP001321473">
    <property type="component" value="Unassembled WGS sequence"/>
</dbReference>
<proteinExistence type="predicted"/>
<accession>A0AAQ4E9H6</accession>
<keyword evidence="2" id="KW-0472">Membrane</keyword>
<comment type="caution">
    <text evidence="3">The sequence shown here is derived from an EMBL/GenBank/DDBJ whole genome shotgun (WGS) entry which is preliminary data.</text>
</comment>
<organism evidence="3 4">
    <name type="scientific">Amblyomma americanum</name>
    <name type="common">Lone star tick</name>
    <dbReference type="NCBI Taxonomy" id="6943"/>
    <lineage>
        <taxon>Eukaryota</taxon>
        <taxon>Metazoa</taxon>
        <taxon>Ecdysozoa</taxon>
        <taxon>Arthropoda</taxon>
        <taxon>Chelicerata</taxon>
        <taxon>Arachnida</taxon>
        <taxon>Acari</taxon>
        <taxon>Parasitiformes</taxon>
        <taxon>Ixodida</taxon>
        <taxon>Ixodoidea</taxon>
        <taxon>Ixodidae</taxon>
        <taxon>Amblyomminae</taxon>
        <taxon>Amblyomma</taxon>
    </lineage>
</organism>
<feature type="region of interest" description="Disordered" evidence="1">
    <location>
        <begin position="1"/>
        <end position="98"/>
    </location>
</feature>
<feature type="compositionally biased region" description="Basic and acidic residues" evidence="1">
    <location>
        <begin position="1"/>
        <end position="10"/>
    </location>
</feature>
<sequence>MAEERRREDEGGTGSEESSIQSPGDPDEMSEYDEAVSAFYEEQGPSGDIEQGVTAAHEKPPIVITVPRQEPENAPAADNPVSAEEAPTAAEFREPAPRGGHLGNVGRLVFCMMSSFAFTTVPVVFLVYLYRTRFGMEATPTEP</sequence>
<name>A0AAQ4E9H6_AMBAM</name>